<evidence type="ECO:0000259" key="7">
    <source>
        <dbReference type="PROSITE" id="PS51352"/>
    </source>
</evidence>
<gene>
    <name evidence="8" type="ORF">ACFSUD_08825</name>
</gene>
<evidence type="ECO:0000256" key="5">
    <source>
        <dbReference type="ARBA" id="ARBA00023157"/>
    </source>
</evidence>
<dbReference type="InterPro" id="IPR013766">
    <property type="entry name" value="Thioredoxin_domain"/>
</dbReference>
<comment type="similarity">
    <text evidence="2">Belongs to the thioredoxin family. DsbA subfamily.</text>
</comment>
<feature type="domain" description="Thioredoxin" evidence="7">
    <location>
        <begin position="34"/>
        <end position="225"/>
    </location>
</feature>
<dbReference type="InterPro" id="IPR036249">
    <property type="entry name" value="Thioredoxin-like_sf"/>
</dbReference>
<dbReference type="InterPro" id="IPR012336">
    <property type="entry name" value="Thioredoxin-like_fold"/>
</dbReference>
<proteinExistence type="inferred from homology"/>
<comment type="caution">
    <text evidence="8">The sequence shown here is derived from an EMBL/GenBank/DDBJ whole genome shotgun (WGS) entry which is preliminary data.</text>
</comment>
<evidence type="ECO:0000256" key="4">
    <source>
        <dbReference type="ARBA" id="ARBA00023002"/>
    </source>
</evidence>
<dbReference type="Pfam" id="PF13462">
    <property type="entry name" value="Thioredoxin_4"/>
    <property type="match status" value="1"/>
</dbReference>
<name>A0ABW5U243_9RHOB</name>
<evidence type="ECO:0000313" key="8">
    <source>
        <dbReference type="EMBL" id="MFD2739670.1"/>
    </source>
</evidence>
<accession>A0ABW5U243</accession>
<dbReference type="Gene3D" id="3.40.30.10">
    <property type="entry name" value="Glutaredoxin"/>
    <property type="match status" value="1"/>
</dbReference>
<evidence type="ECO:0000256" key="6">
    <source>
        <dbReference type="ARBA" id="ARBA00023284"/>
    </source>
</evidence>
<keyword evidence="9" id="KW-1185">Reference proteome</keyword>
<keyword evidence="5" id="KW-1015">Disulfide bond</keyword>
<dbReference type="RefSeq" id="WP_386373506.1">
    <property type="nucleotide sequence ID" value="NZ_JBHUMP010000006.1"/>
</dbReference>
<protein>
    <submittedName>
        <fullName evidence="8">DsbA family protein</fullName>
    </submittedName>
</protein>
<reference evidence="9" key="1">
    <citation type="journal article" date="2019" name="Int. J. Syst. Evol. Microbiol.">
        <title>The Global Catalogue of Microorganisms (GCM) 10K type strain sequencing project: providing services to taxonomists for standard genome sequencing and annotation.</title>
        <authorList>
            <consortium name="The Broad Institute Genomics Platform"/>
            <consortium name="The Broad Institute Genome Sequencing Center for Infectious Disease"/>
            <person name="Wu L."/>
            <person name="Ma J."/>
        </authorList>
    </citation>
    <scope>NUCLEOTIDE SEQUENCE [LARGE SCALE GENOMIC DNA]</scope>
    <source>
        <strain evidence="9">TISTR 2562</strain>
    </source>
</reference>
<dbReference type="PANTHER" id="PTHR13887:SF14">
    <property type="entry name" value="DISULFIDE BOND FORMATION PROTEIN D"/>
    <property type="match status" value="1"/>
</dbReference>
<evidence type="ECO:0000313" key="9">
    <source>
        <dbReference type="Proteomes" id="UP001597474"/>
    </source>
</evidence>
<keyword evidence="6" id="KW-0676">Redox-active center</keyword>
<keyword evidence="4" id="KW-0560">Oxidoreductase</keyword>
<evidence type="ECO:0000256" key="3">
    <source>
        <dbReference type="ARBA" id="ARBA00022729"/>
    </source>
</evidence>
<organism evidence="8 9">
    <name type="scientific">Sulfitobacter aestuarii</name>
    <dbReference type="NCBI Taxonomy" id="2161676"/>
    <lineage>
        <taxon>Bacteria</taxon>
        <taxon>Pseudomonadati</taxon>
        <taxon>Pseudomonadota</taxon>
        <taxon>Alphaproteobacteria</taxon>
        <taxon>Rhodobacterales</taxon>
        <taxon>Roseobacteraceae</taxon>
        <taxon>Sulfitobacter</taxon>
    </lineage>
</organism>
<evidence type="ECO:0000256" key="2">
    <source>
        <dbReference type="ARBA" id="ARBA00005791"/>
    </source>
</evidence>
<keyword evidence="3" id="KW-0732">Signal</keyword>
<dbReference type="Proteomes" id="UP001597474">
    <property type="component" value="Unassembled WGS sequence"/>
</dbReference>
<dbReference type="EMBL" id="JBHUMP010000006">
    <property type="protein sequence ID" value="MFD2739670.1"/>
    <property type="molecule type" value="Genomic_DNA"/>
</dbReference>
<dbReference type="PROSITE" id="PS51352">
    <property type="entry name" value="THIOREDOXIN_2"/>
    <property type="match status" value="1"/>
</dbReference>
<dbReference type="SUPFAM" id="SSF52833">
    <property type="entry name" value="Thioredoxin-like"/>
    <property type="match status" value="1"/>
</dbReference>
<comment type="function">
    <text evidence="1">May be required for disulfide bond formation in some proteins.</text>
</comment>
<sequence length="226" mass="24302">MNRRKVILGGLATLSLGGLLLSGRFGSIGSTSLSPLASPANAQSAPSDVDTSGIVEMTMGDPEAKVTVIEYASFTCPHCATFHTGPFKQLKADYIDTGKVKFIYREVFFDRFGLWGSMIARCGGQEKFFGIADLIYKGQSDWTSAGEPAAIIEELRKIGRLAGLDNEALDACLKDGEKAEALVAWYQQNAEADGINSTPSFVIDGEKHANMSYDDMKELLDAALEG</sequence>
<evidence type="ECO:0000256" key="1">
    <source>
        <dbReference type="ARBA" id="ARBA00003565"/>
    </source>
</evidence>
<dbReference type="PANTHER" id="PTHR13887">
    <property type="entry name" value="GLUTATHIONE S-TRANSFERASE KAPPA"/>
    <property type="match status" value="1"/>
</dbReference>